<feature type="region of interest" description="Disordered" evidence="2">
    <location>
        <begin position="24"/>
        <end position="49"/>
    </location>
</feature>
<evidence type="ECO:0000256" key="2">
    <source>
        <dbReference type="SAM" id="MobiDB-lite"/>
    </source>
</evidence>
<reference evidence="3" key="1">
    <citation type="journal article" date="1997" name="Nucleic Acids Res.">
        <title>tRNAscan-SE: a program for improved detection of transfer RNA genes in genomic sequence.</title>
        <authorList>
            <person name="Lowe T.M."/>
            <person name="Eddy S.R."/>
        </authorList>
    </citation>
    <scope>NUCLEOTIDE SEQUENCE [LARGE SCALE GENOMIC DNA]</scope>
</reference>
<protein>
    <submittedName>
        <fullName evidence="4">Uncharacterized protein LOC108614474</fullName>
    </submittedName>
</protein>
<evidence type="ECO:0000313" key="3">
    <source>
        <dbReference type="Proteomes" id="UP000694904"/>
    </source>
</evidence>
<sequence>MSFQSEIATSKLRMPTYTREELLAIRNNMSSQSQQQNEEPKPEGRANAGQQTQLEALVTPIHALWKKSKDIQRHLDAFYATVEQRKLKSGGHDERALKVFRSARISLADFHSQLHKKVYDMTIMEMPPMKYPLKPPSHQMSCLEVIESLQMQVEEHSQHMKQLKKLLQDQMKVLEQRFVEIDLAIKQLNKDFKKGDHLAKRRTK</sequence>
<reference evidence="3" key="2">
    <citation type="journal article" date="2016" name="G3 (Bethesda)">
        <title>Genome Evolution in Three Species of Cactophilic Drosophila.</title>
        <authorList>
            <person name="Sanchez-Flores A."/>
            <person name="Penazola F."/>
            <person name="Carpinteyro-Ponce J."/>
            <person name="Nazario-Yepiz N."/>
            <person name="Abreu-Goodger C."/>
            <person name="Machado C.A."/>
            <person name="Markow T.A."/>
        </authorList>
    </citation>
    <scope>NUCLEOTIDE SEQUENCE [LARGE SCALE GENOMIC DNA]</scope>
</reference>
<organism evidence="3 4">
    <name type="scientific">Drosophila arizonae</name>
    <name type="common">Fruit fly</name>
    <dbReference type="NCBI Taxonomy" id="7263"/>
    <lineage>
        <taxon>Eukaryota</taxon>
        <taxon>Metazoa</taxon>
        <taxon>Ecdysozoa</taxon>
        <taxon>Arthropoda</taxon>
        <taxon>Hexapoda</taxon>
        <taxon>Insecta</taxon>
        <taxon>Pterygota</taxon>
        <taxon>Neoptera</taxon>
        <taxon>Endopterygota</taxon>
        <taxon>Diptera</taxon>
        <taxon>Brachycera</taxon>
        <taxon>Muscomorpha</taxon>
        <taxon>Ephydroidea</taxon>
        <taxon>Drosophilidae</taxon>
        <taxon>Drosophila</taxon>
    </lineage>
</organism>
<feature type="coiled-coil region" evidence="1">
    <location>
        <begin position="146"/>
        <end position="191"/>
    </location>
</feature>
<keyword evidence="3" id="KW-1185">Reference proteome</keyword>
<evidence type="ECO:0000313" key="4">
    <source>
        <dbReference type="RefSeq" id="XP_017864108.1"/>
    </source>
</evidence>
<proteinExistence type="predicted"/>
<dbReference type="Proteomes" id="UP000694904">
    <property type="component" value="Chromosome 4"/>
</dbReference>
<reference evidence="4" key="3">
    <citation type="submission" date="2025-08" db="UniProtKB">
        <authorList>
            <consortium name="RefSeq"/>
        </authorList>
    </citation>
    <scope>IDENTIFICATION</scope>
    <source>
        <tissue evidence="4">Whole organism</tissue>
    </source>
</reference>
<keyword evidence="1" id="KW-0175">Coiled coil</keyword>
<name>A0ABM1PA72_DROAR</name>
<dbReference type="GeneID" id="108614474"/>
<evidence type="ECO:0000256" key="1">
    <source>
        <dbReference type="SAM" id="Coils"/>
    </source>
</evidence>
<dbReference type="RefSeq" id="XP_017864108.1">
    <property type="nucleotide sequence ID" value="XM_018008619.1"/>
</dbReference>
<accession>A0ABM1PA72</accession>
<gene>
    <name evidence="4" type="primary">LOC108614474</name>
</gene>